<evidence type="ECO:0000256" key="1">
    <source>
        <dbReference type="SAM" id="Phobius"/>
    </source>
</evidence>
<gene>
    <name evidence="2" type="ORF">DRB17_14985</name>
</gene>
<proteinExistence type="predicted"/>
<evidence type="ECO:0000313" key="3">
    <source>
        <dbReference type="Proteomes" id="UP000253941"/>
    </source>
</evidence>
<dbReference type="EMBL" id="QPMH01000016">
    <property type="protein sequence ID" value="RDD61029.1"/>
    <property type="molecule type" value="Genomic_DNA"/>
</dbReference>
<accession>A0A369T6S6</accession>
<comment type="caution">
    <text evidence="2">The sequence shown here is derived from an EMBL/GenBank/DDBJ whole genome shotgun (WGS) entry which is preliminary data.</text>
</comment>
<evidence type="ECO:0000313" key="2">
    <source>
        <dbReference type="EMBL" id="RDD61029.1"/>
    </source>
</evidence>
<dbReference type="Proteomes" id="UP000253941">
    <property type="component" value="Unassembled WGS sequence"/>
</dbReference>
<feature type="transmembrane region" description="Helical" evidence="1">
    <location>
        <begin position="66"/>
        <end position="85"/>
    </location>
</feature>
<reference evidence="2 3" key="1">
    <citation type="submission" date="2018-07" db="EMBL/GenBank/DDBJ databases">
        <title>Venubactetium sediminum gen. nov., sp. nov., isolated from a marine solar saltern.</title>
        <authorList>
            <person name="Wang S."/>
        </authorList>
    </citation>
    <scope>NUCLEOTIDE SEQUENCE [LARGE SCALE GENOMIC DNA]</scope>
    <source>
        <strain evidence="2 3">WD2A32</strain>
    </source>
</reference>
<keyword evidence="3" id="KW-1185">Reference proteome</keyword>
<name>A0A369T6S6_9PROT</name>
<keyword evidence="1" id="KW-0812">Transmembrane</keyword>
<feature type="transmembrane region" description="Helical" evidence="1">
    <location>
        <begin position="16"/>
        <end position="35"/>
    </location>
</feature>
<organism evidence="2 3">
    <name type="scientific">Ferruginivarius sediminum</name>
    <dbReference type="NCBI Taxonomy" id="2661937"/>
    <lineage>
        <taxon>Bacteria</taxon>
        <taxon>Pseudomonadati</taxon>
        <taxon>Pseudomonadota</taxon>
        <taxon>Alphaproteobacteria</taxon>
        <taxon>Rhodospirillales</taxon>
        <taxon>Rhodospirillaceae</taxon>
        <taxon>Ferruginivarius</taxon>
    </lineage>
</organism>
<sequence>MAVSAHDNGGAPKAPFHPYLVMLVAAVLPGVGQLLNEQPRRALTMLFFMILLGLVTMNLSGPEQSFVGRFAGGFFVYAVSVMDAYRWARVRWESFHAANGPRG</sequence>
<dbReference type="AlphaFoldDB" id="A0A369T6S6"/>
<feature type="transmembrane region" description="Helical" evidence="1">
    <location>
        <begin position="42"/>
        <end position="60"/>
    </location>
</feature>
<protein>
    <submittedName>
        <fullName evidence="2">Uncharacterized protein</fullName>
    </submittedName>
</protein>
<keyword evidence="1" id="KW-1133">Transmembrane helix</keyword>
<keyword evidence="1" id="KW-0472">Membrane</keyword>